<dbReference type="Pfam" id="PF12833">
    <property type="entry name" value="HTH_18"/>
    <property type="match status" value="1"/>
</dbReference>
<organism evidence="5 6">
    <name type="scientific">Mediterraneibacter hominis</name>
    <dbReference type="NCBI Taxonomy" id="2763054"/>
    <lineage>
        <taxon>Bacteria</taxon>
        <taxon>Bacillati</taxon>
        <taxon>Bacillota</taxon>
        <taxon>Clostridia</taxon>
        <taxon>Lachnospirales</taxon>
        <taxon>Lachnospiraceae</taxon>
        <taxon>Mediterraneibacter</taxon>
    </lineage>
</organism>
<dbReference type="AlphaFoldDB" id="A0A923LIX5"/>
<dbReference type="RefSeq" id="WP_186875436.1">
    <property type="nucleotide sequence ID" value="NZ_JACOPF010000001.1"/>
</dbReference>
<dbReference type="InterPro" id="IPR014710">
    <property type="entry name" value="RmlC-like_jellyroll"/>
</dbReference>
<dbReference type="Gene3D" id="2.60.120.10">
    <property type="entry name" value="Jelly Rolls"/>
    <property type="match status" value="1"/>
</dbReference>
<name>A0A923LIX5_9FIRM</name>
<dbReference type="InterPro" id="IPR018062">
    <property type="entry name" value="HTH_AraC-typ_CS"/>
</dbReference>
<dbReference type="SMART" id="SM00342">
    <property type="entry name" value="HTH_ARAC"/>
    <property type="match status" value="1"/>
</dbReference>
<gene>
    <name evidence="5" type="ORF">H8S37_07930</name>
</gene>
<dbReference type="InterPro" id="IPR011051">
    <property type="entry name" value="RmlC_Cupin_sf"/>
</dbReference>
<sequence length="300" mass="35442">MTIEYCSPLKDRTYLLSTYSPCPLPVSQKTYLLKNENEDNNMHRHDYFEMIYVYKGKRVTQVENQTLVLNEHDICIFDTMCAHLDIRSMSEGIAFYCCITNKILDSYFFNHMTNKRIRDFFLVRGKLKGDVSYLKLHANPNASAQIEENLASIFHEMEQAFTGYGRIAQIHTLRFLNTFKLTDTTDIHTFSKRLRGTKFFQAVAKYISSNIADISLEKLCEQFHYQADYYNRLIKKNTGLTYSQYVHTLRMDKAKNLLVNTDMSVNEILIYLGYHYHSYFYKSFQQETGMTPAEYRQQKR</sequence>
<dbReference type="PROSITE" id="PS00041">
    <property type="entry name" value="HTH_ARAC_FAMILY_1"/>
    <property type="match status" value="1"/>
</dbReference>
<dbReference type="PANTHER" id="PTHR43280">
    <property type="entry name" value="ARAC-FAMILY TRANSCRIPTIONAL REGULATOR"/>
    <property type="match status" value="1"/>
</dbReference>
<feature type="domain" description="HTH araC/xylS-type" evidence="4">
    <location>
        <begin position="201"/>
        <end position="298"/>
    </location>
</feature>
<evidence type="ECO:0000313" key="6">
    <source>
        <dbReference type="Proteomes" id="UP000652477"/>
    </source>
</evidence>
<dbReference type="Proteomes" id="UP000652477">
    <property type="component" value="Unassembled WGS sequence"/>
</dbReference>
<dbReference type="EMBL" id="JACOPF010000001">
    <property type="protein sequence ID" value="MBC5688851.1"/>
    <property type="molecule type" value="Genomic_DNA"/>
</dbReference>
<protein>
    <submittedName>
        <fullName evidence="5">Helix-turn-helix transcriptional regulator</fullName>
    </submittedName>
</protein>
<evidence type="ECO:0000256" key="2">
    <source>
        <dbReference type="ARBA" id="ARBA00023125"/>
    </source>
</evidence>
<evidence type="ECO:0000259" key="4">
    <source>
        <dbReference type="PROSITE" id="PS01124"/>
    </source>
</evidence>
<dbReference type="Gene3D" id="1.10.10.60">
    <property type="entry name" value="Homeodomain-like"/>
    <property type="match status" value="2"/>
</dbReference>
<dbReference type="SUPFAM" id="SSF46689">
    <property type="entry name" value="Homeodomain-like"/>
    <property type="match status" value="1"/>
</dbReference>
<accession>A0A923LIX5</accession>
<dbReference type="PROSITE" id="PS01124">
    <property type="entry name" value="HTH_ARAC_FAMILY_2"/>
    <property type="match status" value="1"/>
</dbReference>
<evidence type="ECO:0000256" key="1">
    <source>
        <dbReference type="ARBA" id="ARBA00023015"/>
    </source>
</evidence>
<evidence type="ECO:0000313" key="5">
    <source>
        <dbReference type="EMBL" id="MBC5688851.1"/>
    </source>
</evidence>
<dbReference type="GO" id="GO:0003700">
    <property type="term" value="F:DNA-binding transcription factor activity"/>
    <property type="evidence" value="ECO:0007669"/>
    <property type="project" value="InterPro"/>
</dbReference>
<keyword evidence="6" id="KW-1185">Reference proteome</keyword>
<keyword evidence="2" id="KW-0238">DNA-binding</keyword>
<keyword evidence="3" id="KW-0804">Transcription</keyword>
<proteinExistence type="predicted"/>
<evidence type="ECO:0000256" key="3">
    <source>
        <dbReference type="ARBA" id="ARBA00023163"/>
    </source>
</evidence>
<dbReference type="GO" id="GO:0043565">
    <property type="term" value="F:sequence-specific DNA binding"/>
    <property type="evidence" value="ECO:0007669"/>
    <property type="project" value="InterPro"/>
</dbReference>
<keyword evidence="1" id="KW-0805">Transcription regulation</keyword>
<dbReference type="InterPro" id="IPR018060">
    <property type="entry name" value="HTH_AraC"/>
</dbReference>
<dbReference type="SUPFAM" id="SSF51182">
    <property type="entry name" value="RmlC-like cupins"/>
    <property type="match status" value="1"/>
</dbReference>
<dbReference type="PANTHER" id="PTHR43280:SF28">
    <property type="entry name" value="HTH-TYPE TRANSCRIPTIONAL ACTIVATOR RHAS"/>
    <property type="match status" value="1"/>
</dbReference>
<comment type="caution">
    <text evidence="5">The sequence shown here is derived from an EMBL/GenBank/DDBJ whole genome shotgun (WGS) entry which is preliminary data.</text>
</comment>
<dbReference type="InterPro" id="IPR009057">
    <property type="entry name" value="Homeodomain-like_sf"/>
</dbReference>
<reference evidence="5" key="1">
    <citation type="submission" date="2020-08" db="EMBL/GenBank/DDBJ databases">
        <title>Genome public.</title>
        <authorList>
            <person name="Liu C."/>
            <person name="Sun Q."/>
        </authorList>
    </citation>
    <scope>NUCLEOTIDE SEQUENCE</scope>
    <source>
        <strain evidence="5">NSJ-55</strain>
    </source>
</reference>